<feature type="transmembrane region" description="Helical" evidence="1">
    <location>
        <begin position="6"/>
        <end position="25"/>
    </location>
</feature>
<keyword evidence="3" id="KW-1185">Reference proteome</keyword>
<dbReference type="EMBL" id="AKHW03002540">
    <property type="protein sequence ID" value="KYO38006.1"/>
    <property type="molecule type" value="Genomic_DNA"/>
</dbReference>
<proteinExistence type="predicted"/>
<evidence type="ECO:0000313" key="3">
    <source>
        <dbReference type="Proteomes" id="UP000050525"/>
    </source>
</evidence>
<organism evidence="2 3">
    <name type="scientific">Alligator mississippiensis</name>
    <name type="common">American alligator</name>
    <dbReference type="NCBI Taxonomy" id="8496"/>
    <lineage>
        <taxon>Eukaryota</taxon>
        <taxon>Metazoa</taxon>
        <taxon>Chordata</taxon>
        <taxon>Craniata</taxon>
        <taxon>Vertebrata</taxon>
        <taxon>Euteleostomi</taxon>
        <taxon>Archelosauria</taxon>
        <taxon>Archosauria</taxon>
        <taxon>Crocodylia</taxon>
        <taxon>Alligatoridae</taxon>
        <taxon>Alligatorinae</taxon>
        <taxon>Alligator</taxon>
    </lineage>
</organism>
<keyword evidence="1" id="KW-1133">Transmembrane helix</keyword>
<accession>A0A151NMF0</accession>
<evidence type="ECO:0000256" key="1">
    <source>
        <dbReference type="SAM" id="Phobius"/>
    </source>
</evidence>
<comment type="caution">
    <text evidence="2">The sequence shown here is derived from an EMBL/GenBank/DDBJ whole genome shotgun (WGS) entry which is preliminary data.</text>
</comment>
<gene>
    <name evidence="2" type="ORF">Y1Q_0019484</name>
</gene>
<protein>
    <submittedName>
        <fullName evidence="2">Uncharacterized protein</fullName>
    </submittedName>
</protein>
<evidence type="ECO:0000313" key="2">
    <source>
        <dbReference type="EMBL" id="KYO38006.1"/>
    </source>
</evidence>
<sequence length="94" mass="10789">MTAADSHMIAIVIIACISVLMYCKFDSFLLNFLFRIGWRGILTVFHLQGICVSSEDIREDILLLEKIYKIFIRTNSSPKLMPNVYLSSNEKCQP</sequence>
<reference evidence="2 3" key="1">
    <citation type="journal article" date="2012" name="Genome Biol.">
        <title>Sequencing three crocodilian genomes to illuminate the evolution of archosaurs and amniotes.</title>
        <authorList>
            <person name="St John J.A."/>
            <person name="Braun E.L."/>
            <person name="Isberg S.R."/>
            <person name="Miles L.G."/>
            <person name="Chong A.Y."/>
            <person name="Gongora J."/>
            <person name="Dalzell P."/>
            <person name="Moran C."/>
            <person name="Bed'hom B."/>
            <person name="Abzhanov A."/>
            <person name="Burgess S.C."/>
            <person name="Cooksey A.M."/>
            <person name="Castoe T.A."/>
            <person name="Crawford N.G."/>
            <person name="Densmore L.D."/>
            <person name="Drew J.C."/>
            <person name="Edwards S.V."/>
            <person name="Faircloth B.C."/>
            <person name="Fujita M.K."/>
            <person name="Greenwold M.J."/>
            <person name="Hoffmann F.G."/>
            <person name="Howard J.M."/>
            <person name="Iguchi T."/>
            <person name="Janes D.E."/>
            <person name="Khan S.Y."/>
            <person name="Kohno S."/>
            <person name="de Koning A.J."/>
            <person name="Lance S.L."/>
            <person name="McCarthy F.M."/>
            <person name="McCormack J.E."/>
            <person name="Merchant M.E."/>
            <person name="Peterson D.G."/>
            <person name="Pollock D.D."/>
            <person name="Pourmand N."/>
            <person name="Raney B.J."/>
            <person name="Roessler K.A."/>
            <person name="Sanford J.R."/>
            <person name="Sawyer R.H."/>
            <person name="Schmidt C.J."/>
            <person name="Triplett E.W."/>
            <person name="Tuberville T.D."/>
            <person name="Venegas-Anaya M."/>
            <person name="Howard J.T."/>
            <person name="Jarvis E.D."/>
            <person name="Guillette L.J.Jr."/>
            <person name="Glenn T.C."/>
            <person name="Green R.E."/>
            <person name="Ray D.A."/>
        </authorList>
    </citation>
    <scope>NUCLEOTIDE SEQUENCE [LARGE SCALE GENOMIC DNA]</scope>
    <source>
        <strain evidence="2">KSC_2009_1</strain>
    </source>
</reference>
<keyword evidence="1" id="KW-0472">Membrane</keyword>
<dbReference type="AlphaFoldDB" id="A0A151NMF0"/>
<keyword evidence="1" id="KW-0812">Transmembrane</keyword>
<dbReference type="Proteomes" id="UP000050525">
    <property type="component" value="Unassembled WGS sequence"/>
</dbReference>
<name>A0A151NMF0_ALLMI</name>